<evidence type="ECO:0000313" key="2">
    <source>
        <dbReference type="EMBL" id="ODN05204.1"/>
    </source>
</evidence>
<evidence type="ECO:0000256" key="1">
    <source>
        <dbReference type="SAM" id="MobiDB-lite"/>
    </source>
</evidence>
<comment type="caution">
    <text evidence="2">The sequence shown here is derived from an EMBL/GenBank/DDBJ whole genome shotgun (WGS) entry which is preliminary data.</text>
</comment>
<sequence length="22" mass="2423">MAPNDLGAAIYARRPTNGRKSY</sequence>
<reference evidence="2 3" key="1">
    <citation type="journal article" date="2016" name="Genome Biol. Evol.">
        <title>Gene Family Evolution Reflects Adaptation to Soil Environmental Stressors in the Genome of the Collembolan Orchesella cincta.</title>
        <authorList>
            <person name="Faddeeva-Vakhrusheva A."/>
            <person name="Derks M.F."/>
            <person name="Anvar S.Y."/>
            <person name="Agamennone V."/>
            <person name="Suring W."/>
            <person name="Smit S."/>
            <person name="van Straalen N.M."/>
            <person name="Roelofs D."/>
        </authorList>
    </citation>
    <scope>NUCLEOTIDE SEQUENCE [LARGE SCALE GENOMIC DNA]</scope>
    <source>
        <tissue evidence="2">Mixed pool</tissue>
    </source>
</reference>
<dbReference type="AlphaFoldDB" id="A0A1D2NIW4"/>
<accession>A0A1D2NIW4</accession>
<proteinExistence type="predicted"/>
<gene>
    <name evidence="2" type="ORF">Ocin01_01497</name>
</gene>
<evidence type="ECO:0000313" key="3">
    <source>
        <dbReference type="Proteomes" id="UP000094527"/>
    </source>
</evidence>
<keyword evidence="3" id="KW-1185">Reference proteome</keyword>
<protein>
    <submittedName>
        <fullName evidence="2">Uncharacterized protein</fullName>
    </submittedName>
</protein>
<dbReference type="OrthoDB" id="9982951at2759"/>
<dbReference type="Proteomes" id="UP000094527">
    <property type="component" value="Unassembled WGS sequence"/>
</dbReference>
<organism evidence="2 3">
    <name type="scientific">Orchesella cincta</name>
    <name type="common">Springtail</name>
    <name type="synonym">Podura cincta</name>
    <dbReference type="NCBI Taxonomy" id="48709"/>
    <lineage>
        <taxon>Eukaryota</taxon>
        <taxon>Metazoa</taxon>
        <taxon>Ecdysozoa</taxon>
        <taxon>Arthropoda</taxon>
        <taxon>Hexapoda</taxon>
        <taxon>Collembola</taxon>
        <taxon>Entomobryomorpha</taxon>
        <taxon>Entomobryoidea</taxon>
        <taxon>Orchesellidae</taxon>
        <taxon>Orchesellinae</taxon>
        <taxon>Orchesella</taxon>
    </lineage>
</organism>
<feature type="region of interest" description="Disordered" evidence="1">
    <location>
        <begin position="1"/>
        <end position="22"/>
    </location>
</feature>
<name>A0A1D2NIW4_ORCCI</name>
<dbReference type="EMBL" id="LJIJ01000028">
    <property type="protein sequence ID" value="ODN05204.1"/>
    <property type="molecule type" value="Genomic_DNA"/>
</dbReference>